<gene>
    <name evidence="1" type="ORF">I5282_15405</name>
</gene>
<proteinExistence type="predicted"/>
<protein>
    <submittedName>
        <fullName evidence="1">Uncharacterized protein</fullName>
    </submittedName>
</protein>
<keyword evidence="2" id="KW-1185">Reference proteome</keyword>
<organism evidence="1 2">
    <name type="scientific">Legionella bononiensis</name>
    <dbReference type="NCBI Taxonomy" id="2793102"/>
    <lineage>
        <taxon>Bacteria</taxon>
        <taxon>Pseudomonadati</taxon>
        <taxon>Pseudomonadota</taxon>
        <taxon>Gammaproteobacteria</taxon>
        <taxon>Legionellales</taxon>
        <taxon>Legionellaceae</taxon>
        <taxon>Legionella</taxon>
    </lineage>
</organism>
<dbReference type="EMBL" id="JADWVN010000027">
    <property type="protein sequence ID" value="MBL7527947.1"/>
    <property type="molecule type" value="Genomic_DNA"/>
</dbReference>
<accession>A0ABS1WF17</accession>
<evidence type="ECO:0000313" key="2">
    <source>
        <dbReference type="Proteomes" id="UP000809910"/>
    </source>
</evidence>
<reference evidence="1 2" key="1">
    <citation type="submission" date="2020-12" db="EMBL/GenBank/DDBJ databases">
        <title>WGS of Legionella: environmental sample.</title>
        <authorList>
            <person name="Cristino S."/>
            <person name="Girolamini L."/>
            <person name="Salaris S."/>
            <person name="Pascale M.R."/>
            <person name="Mazzotta M."/>
            <person name="Orsini M."/>
            <person name="Grottola A."/>
        </authorList>
    </citation>
    <scope>NUCLEOTIDE SEQUENCE [LARGE SCALE GENOMIC DNA]</scope>
    <source>
        <strain evidence="1 2">30cs62</strain>
    </source>
</reference>
<dbReference type="Proteomes" id="UP000809910">
    <property type="component" value="Unassembled WGS sequence"/>
</dbReference>
<comment type="caution">
    <text evidence="1">The sequence shown here is derived from an EMBL/GenBank/DDBJ whole genome shotgun (WGS) entry which is preliminary data.</text>
</comment>
<name>A0ABS1WF17_9GAMM</name>
<evidence type="ECO:0000313" key="1">
    <source>
        <dbReference type="EMBL" id="MBL7527947.1"/>
    </source>
</evidence>
<sequence>MRWEFVQQEATNKPEIRYAFVIEFGLHCFTRGLNTHIKETWQNIDPELIYSDSREQRIFCFSRYTGLNYISGAKAN</sequence>